<proteinExistence type="predicted"/>
<keyword evidence="2" id="KW-1185">Reference proteome</keyword>
<reference evidence="2" key="1">
    <citation type="submission" date="2016-10" db="EMBL/GenBank/DDBJ databases">
        <authorList>
            <person name="Varghese N."/>
            <person name="Submissions S."/>
        </authorList>
    </citation>
    <scope>NUCLEOTIDE SEQUENCE [LARGE SCALE GENOMIC DNA]</scope>
    <source>
        <strain evidence="2">CGMCC 1.10329</strain>
    </source>
</reference>
<dbReference type="EMBL" id="FOXI01000033">
    <property type="protein sequence ID" value="SFQ20054.1"/>
    <property type="molecule type" value="Genomic_DNA"/>
</dbReference>
<dbReference type="Proteomes" id="UP000183769">
    <property type="component" value="Unassembled WGS sequence"/>
</dbReference>
<organism evidence="1 2">
    <name type="scientific">Halolamina pelagica</name>
    <dbReference type="NCBI Taxonomy" id="699431"/>
    <lineage>
        <taxon>Archaea</taxon>
        <taxon>Methanobacteriati</taxon>
        <taxon>Methanobacteriota</taxon>
        <taxon>Stenosarchaea group</taxon>
        <taxon>Halobacteria</taxon>
        <taxon>Halobacteriales</taxon>
        <taxon>Haloferacaceae</taxon>
    </lineage>
</organism>
<accession>A0A1I5WJT6</accession>
<sequence length="130" mass="15101">MGNLVMENEVKEQNVLVTLRNEANDYSLFTESKVLYDIQQWVEDEWRSIYCVTSDRDWGSDWVEHEPGSGFTWEIHTGEEGSNEREGMRIREPITSGAYRFVYFGLIEPELQDSENADEQAIAIQFDVPS</sequence>
<protein>
    <submittedName>
        <fullName evidence="1">Uncharacterized protein</fullName>
    </submittedName>
</protein>
<dbReference type="AlphaFoldDB" id="A0A1I5WJT6"/>
<gene>
    <name evidence="1" type="ORF">SAMN05216277_1335</name>
</gene>
<evidence type="ECO:0000313" key="1">
    <source>
        <dbReference type="EMBL" id="SFQ20054.1"/>
    </source>
</evidence>
<evidence type="ECO:0000313" key="2">
    <source>
        <dbReference type="Proteomes" id="UP000183769"/>
    </source>
</evidence>
<name>A0A1I5WJT6_9EURY</name>